<dbReference type="PANTHER" id="PTHR43333:SF1">
    <property type="entry name" value="D-ISOMER SPECIFIC 2-HYDROXYACID DEHYDROGENASE NAD-BINDING DOMAIN-CONTAINING PROTEIN"/>
    <property type="match status" value="1"/>
</dbReference>
<dbReference type="InterPro" id="IPR036291">
    <property type="entry name" value="NAD(P)-bd_dom_sf"/>
</dbReference>
<evidence type="ECO:0000313" key="4">
    <source>
        <dbReference type="EMBL" id="MFC0267418.1"/>
    </source>
</evidence>
<feature type="domain" description="D-isomer specific 2-hydroxyacid dehydrogenase NAD-binding" evidence="3">
    <location>
        <begin position="111"/>
        <end position="283"/>
    </location>
</feature>
<dbReference type="SUPFAM" id="SSF51735">
    <property type="entry name" value="NAD(P)-binding Rossmann-fold domains"/>
    <property type="match status" value="1"/>
</dbReference>
<gene>
    <name evidence="4" type="ORF">ACFFHW_05320</name>
</gene>
<keyword evidence="2" id="KW-0520">NAD</keyword>
<dbReference type="InterPro" id="IPR006140">
    <property type="entry name" value="D-isomer_DH_NAD-bd"/>
</dbReference>
<keyword evidence="1" id="KW-0560">Oxidoreductase</keyword>
<evidence type="ECO:0000313" key="5">
    <source>
        <dbReference type="Proteomes" id="UP001589814"/>
    </source>
</evidence>
<keyword evidence="5" id="KW-1185">Reference proteome</keyword>
<comment type="caution">
    <text evidence="4">The sequence shown here is derived from an EMBL/GenBank/DDBJ whole genome shotgun (WGS) entry which is preliminary data.</text>
</comment>
<dbReference type="Gene3D" id="3.40.50.720">
    <property type="entry name" value="NAD(P)-binding Rossmann-like Domain"/>
    <property type="match status" value="2"/>
</dbReference>
<evidence type="ECO:0000259" key="3">
    <source>
        <dbReference type="Pfam" id="PF02826"/>
    </source>
</evidence>
<sequence length="318" mass="34114">MTSDNVIRGVYLSDTLDLAALYDAPLGAIAEDVRVLRPEEVDDPREIRFAVCWQPGEEAFAPYPELALAMSIGAGVDALLAHPGLDDGVEIARVRDPHQADLMAGFAAHEILHHERAFETLARSAGNAHWAPLPMRAPAGVTVAILGAGTMGRAIARGMVALGFGVRVAATRCPQPPLDGVSYCWGEDALQRAAEGADYLVNVLPLTAATDNVLNSALFARLNRGAWLVQIGRGEHLVEPDLLAALDEGTLSGATLDVFRQEPLPADHPFWRDSRLRITPHIASDSLPEVVARQVVEAARAVRDGGSHRLGISRQRGY</sequence>
<dbReference type="Proteomes" id="UP001589814">
    <property type="component" value="Unassembled WGS sequence"/>
</dbReference>
<accession>A0ABV6G1Q7</accession>
<organism evidence="4 5">
    <name type="scientific">Kushneria aurantia</name>
    <dbReference type="NCBI Taxonomy" id="504092"/>
    <lineage>
        <taxon>Bacteria</taxon>
        <taxon>Pseudomonadati</taxon>
        <taxon>Pseudomonadota</taxon>
        <taxon>Gammaproteobacteria</taxon>
        <taxon>Oceanospirillales</taxon>
        <taxon>Halomonadaceae</taxon>
        <taxon>Kushneria</taxon>
    </lineage>
</organism>
<evidence type="ECO:0000256" key="1">
    <source>
        <dbReference type="ARBA" id="ARBA00023002"/>
    </source>
</evidence>
<dbReference type="PANTHER" id="PTHR43333">
    <property type="entry name" value="2-HACID_DH_C DOMAIN-CONTAINING PROTEIN"/>
    <property type="match status" value="1"/>
</dbReference>
<dbReference type="Pfam" id="PF02826">
    <property type="entry name" value="2-Hacid_dh_C"/>
    <property type="match status" value="1"/>
</dbReference>
<proteinExistence type="predicted"/>
<evidence type="ECO:0000256" key="2">
    <source>
        <dbReference type="ARBA" id="ARBA00023027"/>
    </source>
</evidence>
<dbReference type="EMBL" id="JBHLVX010000019">
    <property type="protein sequence ID" value="MFC0267418.1"/>
    <property type="molecule type" value="Genomic_DNA"/>
</dbReference>
<reference evidence="4 5" key="1">
    <citation type="submission" date="2024-09" db="EMBL/GenBank/DDBJ databases">
        <authorList>
            <person name="Sun Q."/>
            <person name="Mori K."/>
        </authorList>
    </citation>
    <scope>NUCLEOTIDE SEQUENCE [LARGE SCALE GENOMIC DNA]</scope>
    <source>
        <strain evidence="4 5">CCM 7415</strain>
    </source>
</reference>
<protein>
    <submittedName>
        <fullName evidence="4">NAD(P)-dependent oxidoreductase</fullName>
    </submittedName>
</protein>
<name>A0ABV6G1Q7_9GAMM</name>
<dbReference type="RefSeq" id="WP_019952688.1">
    <property type="nucleotide sequence ID" value="NZ_JBHLVX010000019.1"/>
</dbReference>